<protein>
    <recommendedName>
        <fullName evidence="1">Putative Flp pilus-assembly TadG-like N-terminal domain-containing protein</fullName>
    </recommendedName>
</protein>
<dbReference type="Proteomes" id="UP000199503">
    <property type="component" value="Unassembled WGS sequence"/>
</dbReference>
<proteinExistence type="predicted"/>
<feature type="domain" description="Putative Flp pilus-assembly TadG-like N-terminal" evidence="1">
    <location>
        <begin position="1"/>
        <end position="46"/>
    </location>
</feature>
<evidence type="ECO:0000259" key="1">
    <source>
        <dbReference type="Pfam" id="PF13400"/>
    </source>
</evidence>
<reference evidence="3" key="1">
    <citation type="submission" date="2016-10" db="EMBL/GenBank/DDBJ databases">
        <authorList>
            <person name="Varghese N."/>
            <person name="Submissions S."/>
        </authorList>
    </citation>
    <scope>NUCLEOTIDE SEQUENCE [LARGE SCALE GENOMIC DNA]</scope>
    <source>
        <strain evidence="3">DSM 44437</strain>
    </source>
</reference>
<evidence type="ECO:0000313" key="2">
    <source>
        <dbReference type="EMBL" id="SES39788.1"/>
    </source>
</evidence>
<accession>A0A1H9X0R7</accession>
<gene>
    <name evidence="2" type="ORF">SAMN04488000_12668</name>
</gene>
<name>A0A1H9X0R7_9PSEU</name>
<dbReference type="EMBL" id="FOFV01000026">
    <property type="protein sequence ID" value="SES39788.1"/>
    <property type="molecule type" value="Genomic_DNA"/>
</dbReference>
<organism evidence="2 3">
    <name type="scientific">Lentzea albida</name>
    <dbReference type="NCBI Taxonomy" id="65499"/>
    <lineage>
        <taxon>Bacteria</taxon>
        <taxon>Bacillati</taxon>
        <taxon>Actinomycetota</taxon>
        <taxon>Actinomycetes</taxon>
        <taxon>Pseudonocardiales</taxon>
        <taxon>Pseudonocardiaceae</taxon>
        <taxon>Lentzea</taxon>
    </lineage>
</organism>
<sequence length="129" mass="12785">MTAFLVGLAASLLALAGLVLDGGLALATKVQAAGAAEAAARAGAQAIDLATYRSDSRLQLEPAEAVQKARAHLSAAGVDGKVSVSGNTVTVVVTASQRTQLLDLVGISSIEVQATGHASPHRSVTTSGP</sequence>
<dbReference type="OrthoDB" id="3638637at2"/>
<dbReference type="Pfam" id="PF13400">
    <property type="entry name" value="Tad"/>
    <property type="match status" value="1"/>
</dbReference>
<dbReference type="AlphaFoldDB" id="A0A1H9X0R7"/>
<keyword evidence="3" id="KW-1185">Reference proteome</keyword>
<dbReference type="STRING" id="65499.SAMN04488000_12668"/>
<dbReference type="InterPro" id="IPR028087">
    <property type="entry name" value="Tad_N"/>
</dbReference>
<evidence type="ECO:0000313" key="3">
    <source>
        <dbReference type="Proteomes" id="UP000199503"/>
    </source>
</evidence>
<dbReference type="RefSeq" id="WP_089926646.1">
    <property type="nucleotide sequence ID" value="NZ_FOFV01000026.1"/>
</dbReference>